<reference evidence="8 9" key="1">
    <citation type="submission" date="2018-05" db="EMBL/GenBank/DDBJ databases">
        <title>Rhodoferax soyangensis sp.nov., isolated from an oligotrophic freshwater lake.</title>
        <authorList>
            <person name="Park M."/>
        </authorList>
    </citation>
    <scope>NUCLEOTIDE SEQUENCE [LARGE SCALE GENOMIC DNA]</scope>
    <source>
        <strain evidence="8 9">IMCC26218</strain>
    </source>
</reference>
<sequence>MTKTRDLRVLLATLLVLNVWSPCIAQSLPELIDSILISHPSVRSQRALGESAKEAVQGAEWQFYPTPSIGFEQVDASRLDPNYPSFGDKNVTTLRLQQPLWTGGRLTAGLDRAKAAVVASQATLDSVRQDLALRVVQFYADWLGALLKRQAYEKSLKAHRTLQDQINRRIAGGVSPQSDLTLLLGRAQQTEADLSTAQAQEQSALGRLSQLLGHSLQARDMAATLSTPQAIAASAQELLEQAQAQNPGVIKLQAQAQIAEAEVTSAKADLKPEVYLRAESQYGSYATPGTPTLNRYFVGFSSRFGAGLSTLSQVSGAEARYQAALADIDSTRLSLGEQIQSDYAQAATGQLRLMALQASLESADNITRAWNRQFVAGRKTWTDVMNAARELAQLEAQIGDAKAAQLLVTWRMAIVGRGVDDVLIAALSSGAVVATPSPVRMRAAEPDESVVTLAAGVETEIPLYAQGEADAILLRMAPSIDPLNFGVGVGASDITHPLKNSEGLW</sequence>
<evidence type="ECO:0000256" key="3">
    <source>
        <dbReference type="ARBA" id="ARBA00022448"/>
    </source>
</evidence>
<gene>
    <name evidence="8" type="ORF">DIC66_13375</name>
</gene>
<dbReference type="AlphaFoldDB" id="A0A3E1RAA4"/>
<dbReference type="PANTHER" id="PTHR30026:SF22">
    <property type="entry name" value="OUTER MEMBRANE EFFLUX PROTEIN"/>
    <property type="match status" value="1"/>
</dbReference>
<evidence type="ECO:0000256" key="5">
    <source>
        <dbReference type="ARBA" id="ARBA00022692"/>
    </source>
</evidence>
<dbReference type="GO" id="GO:0015288">
    <property type="term" value="F:porin activity"/>
    <property type="evidence" value="ECO:0007669"/>
    <property type="project" value="TreeGrafter"/>
</dbReference>
<proteinExistence type="inferred from homology"/>
<evidence type="ECO:0000256" key="6">
    <source>
        <dbReference type="ARBA" id="ARBA00023136"/>
    </source>
</evidence>
<evidence type="ECO:0000313" key="9">
    <source>
        <dbReference type="Proteomes" id="UP000260665"/>
    </source>
</evidence>
<keyword evidence="9" id="KW-1185">Reference proteome</keyword>
<organism evidence="8 9">
    <name type="scientific">Rhodoferax lacus</name>
    <dbReference type="NCBI Taxonomy" id="2184758"/>
    <lineage>
        <taxon>Bacteria</taxon>
        <taxon>Pseudomonadati</taxon>
        <taxon>Pseudomonadota</taxon>
        <taxon>Betaproteobacteria</taxon>
        <taxon>Burkholderiales</taxon>
        <taxon>Comamonadaceae</taxon>
        <taxon>Rhodoferax</taxon>
    </lineage>
</organism>
<dbReference type="EMBL" id="QFZK01000008">
    <property type="protein sequence ID" value="RFO96298.1"/>
    <property type="molecule type" value="Genomic_DNA"/>
</dbReference>
<dbReference type="GO" id="GO:0015562">
    <property type="term" value="F:efflux transmembrane transporter activity"/>
    <property type="evidence" value="ECO:0007669"/>
    <property type="project" value="InterPro"/>
</dbReference>
<keyword evidence="4" id="KW-1134">Transmembrane beta strand</keyword>
<dbReference type="PANTHER" id="PTHR30026">
    <property type="entry name" value="OUTER MEMBRANE PROTEIN TOLC"/>
    <property type="match status" value="1"/>
</dbReference>
<evidence type="ECO:0008006" key="10">
    <source>
        <dbReference type="Google" id="ProtNLM"/>
    </source>
</evidence>
<dbReference type="GO" id="GO:1990281">
    <property type="term" value="C:efflux pump complex"/>
    <property type="evidence" value="ECO:0007669"/>
    <property type="project" value="TreeGrafter"/>
</dbReference>
<keyword evidence="5" id="KW-0812">Transmembrane</keyword>
<protein>
    <recommendedName>
        <fullName evidence="10">Type I secretion protein TolC</fullName>
    </recommendedName>
</protein>
<keyword evidence="6" id="KW-0472">Membrane</keyword>
<accession>A0A3E1RAA4</accession>
<keyword evidence="7" id="KW-0998">Cell outer membrane</keyword>
<evidence type="ECO:0000313" key="8">
    <source>
        <dbReference type="EMBL" id="RFO96298.1"/>
    </source>
</evidence>
<evidence type="ECO:0000256" key="7">
    <source>
        <dbReference type="ARBA" id="ARBA00023237"/>
    </source>
</evidence>
<comment type="caution">
    <text evidence="8">The sequence shown here is derived from an EMBL/GenBank/DDBJ whole genome shotgun (WGS) entry which is preliminary data.</text>
</comment>
<dbReference type="RefSeq" id="WP_117178023.1">
    <property type="nucleotide sequence ID" value="NZ_QFZK01000008.1"/>
</dbReference>
<dbReference type="SUPFAM" id="SSF56954">
    <property type="entry name" value="Outer membrane efflux proteins (OEP)"/>
    <property type="match status" value="1"/>
</dbReference>
<comment type="subcellular location">
    <subcellularLocation>
        <location evidence="1">Cell outer membrane</location>
    </subcellularLocation>
</comment>
<name>A0A3E1RAA4_9BURK</name>
<evidence type="ECO:0000256" key="4">
    <source>
        <dbReference type="ARBA" id="ARBA00022452"/>
    </source>
</evidence>
<dbReference type="Proteomes" id="UP000260665">
    <property type="component" value="Unassembled WGS sequence"/>
</dbReference>
<dbReference type="OrthoDB" id="5296315at2"/>
<evidence type="ECO:0000256" key="1">
    <source>
        <dbReference type="ARBA" id="ARBA00004442"/>
    </source>
</evidence>
<dbReference type="InterPro" id="IPR051906">
    <property type="entry name" value="TolC-like"/>
</dbReference>
<keyword evidence="3" id="KW-0813">Transport</keyword>
<dbReference type="Gene3D" id="1.20.1600.10">
    <property type="entry name" value="Outer membrane efflux proteins (OEP)"/>
    <property type="match status" value="1"/>
</dbReference>
<dbReference type="InterPro" id="IPR003423">
    <property type="entry name" value="OMP_efflux"/>
</dbReference>
<dbReference type="GO" id="GO:0009279">
    <property type="term" value="C:cell outer membrane"/>
    <property type="evidence" value="ECO:0007669"/>
    <property type="project" value="UniProtKB-SubCell"/>
</dbReference>
<dbReference type="Pfam" id="PF02321">
    <property type="entry name" value="OEP"/>
    <property type="match status" value="2"/>
</dbReference>
<comment type="similarity">
    <text evidence="2">Belongs to the outer membrane factor (OMF) (TC 1.B.17) family.</text>
</comment>
<evidence type="ECO:0000256" key="2">
    <source>
        <dbReference type="ARBA" id="ARBA00007613"/>
    </source>
</evidence>